<feature type="region of interest" description="Disordered" evidence="6">
    <location>
        <begin position="1"/>
        <end position="46"/>
    </location>
</feature>
<dbReference type="Pfam" id="PF02656">
    <property type="entry name" value="DUF202"/>
    <property type="match status" value="1"/>
</dbReference>
<dbReference type="InParanoid" id="A0A2N3N2I1"/>
<feature type="transmembrane region" description="Helical" evidence="7">
    <location>
        <begin position="237"/>
        <end position="254"/>
    </location>
</feature>
<dbReference type="InterPro" id="IPR003807">
    <property type="entry name" value="DUF202"/>
</dbReference>
<dbReference type="OrthoDB" id="199599at2759"/>
<organism evidence="9 10">
    <name type="scientific">Lomentospora prolificans</name>
    <dbReference type="NCBI Taxonomy" id="41688"/>
    <lineage>
        <taxon>Eukaryota</taxon>
        <taxon>Fungi</taxon>
        <taxon>Dikarya</taxon>
        <taxon>Ascomycota</taxon>
        <taxon>Pezizomycotina</taxon>
        <taxon>Sordariomycetes</taxon>
        <taxon>Hypocreomycetidae</taxon>
        <taxon>Microascales</taxon>
        <taxon>Microascaceae</taxon>
        <taxon>Lomentospora</taxon>
    </lineage>
</organism>
<keyword evidence="4 7" id="KW-1133">Transmembrane helix</keyword>
<accession>A0A2N3N2I1</accession>
<feature type="transmembrane region" description="Helical" evidence="7">
    <location>
        <begin position="275"/>
        <end position="297"/>
    </location>
</feature>
<evidence type="ECO:0000256" key="7">
    <source>
        <dbReference type="SAM" id="Phobius"/>
    </source>
</evidence>
<evidence type="ECO:0000256" key="3">
    <source>
        <dbReference type="ARBA" id="ARBA00022692"/>
    </source>
</evidence>
<evidence type="ECO:0000259" key="8">
    <source>
        <dbReference type="Pfam" id="PF02656"/>
    </source>
</evidence>
<name>A0A2N3N2I1_9PEZI</name>
<evidence type="ECO:0000256" key="6">
    <source>
        <dbReference type="SAM" id="MobiDB-lite"/>
    </source>
</evidence>
<keyword evidence="5 7" id="KW-0472">Membrane</keyword>
<gene>
    <name evidence="9" type="ORF">jhhlp_007371</name>
</gene>
<keyword evidence="3 7" id="KW-0812">Transmembrane</keyword>
<dbReference type="AlphaFoldDB" id="A0A2N3N2I1"/>
<keyword evidence="2" id="KW-1003">Cell membrane</keyword>
<evidence type="ECO:0000256" key="4">
    <source>
        <dbReference type="ARBA" id="ARBA00022989"/>
    </source>
</evidence>
<reference evidence="9 10" key="1">
    <citation type="journal article" date="2017" name="G3 (Bethesda)">
        <title>First Draft Genome Sequence of the Pathogenic Fungus Lomentospora prolificans (Formerly Scedosporium prolificans).</title>
        <authorList>
            <person name="Luo R."/>
            <person name="Zimin A."/>
            <person name="Workman R."/>
            <person name="Fan Y."/>
            <person name="Pertea G."/>
            <person name="Grossman N."/>
            <person name="Wear M.P."/>
            <person name="Jia B."/>
            <person name="Miller H."/>
            <person name="Casadevall A."/>
            <person name="Timp W."/>
            <person name="Zhang S.X."/>
            <person name="Salzberg S.L."/>
        </authorList>
    </citation>
    <scope>NUCLEOTIDE SEQUENCE [LARGE SCALE GENOMIC DNA]</scope>
    <source>
        <strain evidence="9 10">JHH-5317</strain>
    </source>
</reference>
<dbReference type="PANTHER" id="PTHR34187">
    <property type="entry name" value="FGR18P"/>
    <property type="match status" value="1"/>
</dbReference>
<dbReference type="GO" id="GO:0005886">
    <property type="term" value="C:plasma membrane"/>
    <property type="evidence" value="ECO:0007669"/>
    <property type="project" value="UniProtKB-SubCell"/>
</dbReference>
<feature type="domain" description="DUF202" evidence="8">
    <location>
        <begin position="198"/>
        <end position="262"/>
    </location>
</feature>
<evidence type="ECO:0000313" key="9">
    <source>
        <dbReference type="EMBL" id="PKS06622.1"/>
    </source>
</evidence>
<proteinExistence type="predicted"/>
<evidence type="ECO:0000313" key="10">
    <source>
        <dbReference type="Proteomes" id="UP000233524"/>
    </source>
</evidence>
<comment type="caution">
    <text evidence="9">The sequence shown here is derived from an EMBL/GenBank/DDBJ whole genome shotgun (WGS) entry which is preliminary data.</text>
</comment>
<dbReference type="PANTHER" id="PTHR34187:SF2">
    <property type="entry name" value="DUF202 DOMAIN-CONTAINING PROTEIN"/>
    <property type="match status" value="1"/>
</dbReference>
<dbReference type="Proteomes" id="UP000233524">
    <property type="component" value="Unassembled WGS sequence"/>
</dbReference>
<dbReference type="EMBL" id="NLAX01001034">
    <property type="protein sequence ID" value="PKS06622.1"/>
    <property type="molecule type" value="Genomic_DNA"/>
</dbReference>
<dbReference type="InterPro" id="IPR052053">
    <property type="entry name" value="IM_YidH-like"/>
</dbReference>
<dbReference type="STRING" id="41688.A0A2N3N2I1"/>
<feature type="region of interest" description="Disordered" evidence="6">
    <location>
        <begin position="60"/>
        <end position="169"/>
    </location>
</feature>
<evidence type="ECO:0000256" key="1">
    <source>
        <dbReference type="ARBA" id="ARBA00004651"/>
    </source>
</evidence>
<dbReference type="VEuPathDB" id="FungiDB:jhhlp_007371"/>
<sequence>MPPDRESPSLATSDGSMTPGLDPYAVRRTRSAPGRAGSDLARQTTRERIDEILEVARLRAEQAEAVTSSSSHHHPMPRPTNQNPPLLDRSRRSPSGANGANRDHDESSADETTGIFSRGDNLDYQSTVTVENPRARNPAATRRSQSSRQNGNGVAADEQEPARVEDHKDSGVPWYKAAIEPFKSLELENKGSVARDHLAIAFASIGIAVTQLFRLNTSLTDHNGNSEIPTLRQLGKPLGATFLGISIVILFLGYHRYTESQRWVIEGKFPASRGTIIIVTFLAFALAVSSLVVVVLVHPTEREL</sequence>
<evidence type="ECO:0000256" key="5">
    <source>
        <dbReference type="ARBA" id="ARBA00023136"/>
    </source>
</evidence>
<keyword evidence="10" id="KW-1185">Reference proteome</keyword>
<protein>
    <recommendedName>
        <fullName evidence="8">DUF202 domain-containing protein</fullName>
    </recommendedName>
</protein>
<comment type="subcellular location">
    <subcellularLocation>
        <location evidence="1">Cell membrane</location>
        <topology evidence="1">Multi-pass membrane protein</topology>
    </subcellularLocation>
</comment>
<feature type="compositionally biased region" description="Basic and acidic residues" evidence="6">
    <location>
        <begin position="160"/>
        <end position="169"/>
    </location>
</feature>
<evidence type="ECO:0000256" key="2">
    <source>
        <dbReference type="ARBA" id="ARBA00022475"/>
    </source>
</evidence>